<dbReference type="STRING" id="764103.G7DS12"/>
<dbReference type="RefSeq" id="XP_014565787.1">
    <property type="nucleotide sequence ID" value="XM_014710301.1"/>
</dbReference>
<protein>
    <recommendedName>
        <fullName evidence="13">Mitochondrial import inner membrane translocase subunit</fullName>
    </recommendedName>
</protein>
<keyword evidence="16" id="KW-1185">Reference proteome</keyword>
<evidence type="ECO:0000256" key="10">
    <source>
        <dbReference type="ARBA" id="ARBA00023136"/>
    </source>
</evidence>
<evidence type="ECO:0000256" key="11">
    <source>
        <dbReference type="ARBA" id="ARBA00023157"/>
    </source>
</evidence>
<evidence type="ECO:0000256" key="6">
    <source>
        <dbReference type="ARBA" id="ARBA00022833"/>
    </source>
</evidence>
<dbReference type="GO" id="GO:0046872">
    <property type="term" value="F:metal ion binding"/>
    <property type="evidence" value="ECO:0007669"/>
    <property type="project" value="UniProtKB-KW"/>
</dbReference>
<dbReference type="InParanoid" id="G7DS12"/>
<evidence type="ECO:0000256" key="5">
    <source>
        <dbReference type="ARBA" id="ARBA00022792"/>
    </source>
</evidence>
<comment type="caution">
    <text evidence="15">The sequence shown here is derived from an EMBL/GenBank/DDBJ whole genome shotgun (WGS) entry which is preliminary data.</text>
</comment>
<reference evidence="15 16" key="2">
    <citation type="journal article" date="2012" name="Open Biol.">
        <title>Characteristics of nucleosomes and linker DNA regions on the genome of the basidiomycete Mixia osmundae revealed by mono- and dinucleosome mapping.</title>
        <authorList>
            <person name="Nishida H."/>
            <person name="Kondo S."/>
            <person name="Matsumoto T."/>
            <person name="Suzuki Y."/>
            <person name="Yoshikawa H."/>
            <person name="Taylor T.D."/>
            <person name="Sugiyama J."/>
        </authorList>
    </citation>
    <scope>NUCLEOTIDE SEQUENCE [LARGE SCALE GENOMIC DNA]</scope>
    <source>
        <strain evidence="16">CBS 9802 / IAM 14324 / JCM 22182 / KY 12970</strain>
    </source>
</reference>
<dbReference type="PANTHER" id="PTHR11038:SF16">
    <property type="entry name" value="MITOCHONDRIAL IMPORT INNER MEMBRANE TRANSLOCASE SUBUNIT TIM10"/>
    <property type="match status" value="1"/>
</dbReference>
<comment type="function">
    <text evidence="13">Mitochondrial intermembrane chaperone that participates in the import and insertion of some multi-pass transmembrane proteins into the mitochondrial inner membrane. Also required for the transfer of beta-barrel precursors from the TOM complex to the sorting and assembly machinery (SAM complex) of the outer membrane. Acts as a chaperone-like protein that protects the hydrophobic precursors from aggregation and guide them through the mitochondrial intermembrane space.</text>
</comment>
<dbReference type="Proteomes" id="UP000009131">
    <property type="component" value="Unassembled WGS sequence"/>
</dbReference>
<dbReference type="PANTHER" id="PTHR11038">
    <property type="entry name" value="MITOCHONDRIAL IMPORT INNER MEMBRANE TRANSLOCASE SUBUNIT TIM10"/>
    <property type="match status" value="1"/>
</dbReference>
<dbReference type="InterPro" id="IPR004217">
    <property type="entry name" value="Tim10-like"/>
</dbReference>
<keyword evidence="3 13" id="KW-0813">Transport</keyword>
<dbReference type="GO" id="GO:0045039">
    <property type="term" value="P:protein insertion into mitochondrial inner membrane"/>
    <property type="evidence" value="ECO:0007669"/>
    <property type="project" value="TreeGrafter"/>
</dbReference>
<comment type="domain">
    <text evidence="13">The twin CX3C motif contains 4 conserved Cys residues that form 2 disulfide bonds in the mitochondrial intermembrane space.</text>
</comment>
<evidence type="ECO:0000256" key="12">
    <source>
        <dbReference type="ARBA" id="ARBA00023186"/>
    </source>
</evidence>
<dbReference type="SUPFAM" id="SSF144122">
    <property type="entry name" value="Tim10-like"/>
    <property type="match status" value="1"/>
</dbReference>
<keyword evidence="11 13" id="KW-1015">Disulfide bond</keyword>
<comment type="subcellular location">
    <subcellularLocation>
        <location evidence="1 13">Mitochondrion inner membrane</location>
        <topology evidence="1 13">Peripheral membrane protein</topology>
        <orientation evidence="1 13">Intermembrane side</orientation>
    </subcellularLocation>
</comment>
<proteinExistence type="inferred from homology"/>
<dbReference type="GO" id="GO:0015031">
    <property type="term" value="P:protein transport"/>
    <property type="evidence" value="ECO:0007669"/>
    <property type="project" value="UniProtKB-KW"/>
</dbReference>
<sequence length="101" mass="10819">MSLFGGGRAQSAAQMSAEKMEAAVTEIEMVADIFNRIVSSCHGKCIGTRYNDSQLNKAEGVCIDRCVAKFFAVNEAVGKRMQQAQGQQQAAGSSTTNMFGF</sequence>
<evidence type="ECO:0000256" key="9">
    <source>
        <dbReference type="ARBA" id="ARBA00023128"/>
    </source>
</evidence>
<evidence type="ECO:0000259" key="14">
    <source>
        <dbReference type="Pfam" id="PF02953"/>
    </source>
</evidence>
<name>G7DS12_MIXOS</name>
<keyword evidence="7 13" id="KW-0653">Protein transport</keyword>
<dbReference type="OrthoDB" id="274922at2759"/>
<organism evidence="15 16">
    <name type="scientific">Mixia osmundae (strain CBS 9802 / IAM 14324 / JCM 22182 / KY 12970)</name>
    <dbReference type="NCBI Taxonomy" id="764103"/>
    <lineage>
        <taxon>Eukaryota</taxon>
        <taxon>Fungi</taxon>
        <taxon>Dikarya</taxon>
        <taxon>Basidiomycota</taxon>
        <taxon>Pucciniomycotina</taxon>
        <taxon>Mixiomycetes</taxon>
        <taxon>Mixiales</taxon>
        <taxon>Mixiaceae</taxon>
        <taxon>Mixia</taxon>
    </lineage>
</organism>
<evidence type="ECO:0000256" key="7">
    <source>
        <dbReference type="ARBA" id="ARBA00022927"/>
    </source>
</evidence>
<dbReference type="HOGENOM" id="CLU_162151_1_0_1"/>
<keyword evidence="9 13" id="KW-0496">Mitochondrion</keyword>
<dbReference type="GO" id="GO:0005743">
    <property type="term" value="C:mitochondrial inner membrane"/>
    <property type="evidence" value="ECO:0007669"/>
    <property type="project" value="UniProtKB-SubCell"/>
</dbReference>
<keyword evidence="4" id="KW-0479">Metal-binding</keyword>
<evidence type="ECO:0000256" key="4">
    <source>
        <dbReference type="ARBA" id="ARBA00022723"/>
    </source>
</evidence>
<gene>
    <name evidence="15" type="primary">Mo00012</name>
    <name evidence="15" type="ORF">E5Q_00012</name>
</gene>
<dbReference type="Pfam" id="PF02953">
    <property type="entry name" value="zf-Tim10_DDP"/>
    <property type="match status" value="1"/>
</dbReference>
<evidence type="ECO:0000313" key="15">
    <source>
        <dbReference type="EMBL" id="GAA93372.1"/>
    </source>
</evidence>
<dbReference type="AlphaFoldDB" id="G7DS12"/>
<dbReference type="Gene3D" id="1.10.287.810">
    <property type="entry name" value="Mitochondrial import inner membrane translocase subunit tim13 like domains"/>
    <property type="match status" value="1"/>
</dbReference>
<comment type="similarity">
    <text evidence="2 13">Belongs to the small Tim family.</text>
</comment>
<feature type="domain" description="Tim10-like" evidence="14">
    <location>
        <begin position="21"/>
        <end position="83"/>
    </location>
</feature>
<keyword evidence="8 13" id="KW-0811">Translocation</keyword>
<evidence type="ECO:0000313" key="16">
    <source>
        <dbReference type="Proteomes" id="UP000009131"/>
    </source>
</evidence>
<evidence type="ECO:0000256" key="8">
    <source>
        <dbReference type="ARBA" id="ARBA00023010"/>
    </source>
</evidence>
<keyword evidence="12 13" id="KW-0143">Chaperone</keyword>
<dbReference type="OMA" id="VGENMQK"/>
<evidence type="ECO:0000256" key="13">
    <source>
        <dbReference type="RuleBase" id="RU367043"/>
    </source>
</evidence>
<evidence type="ECO:0000256" key="1">
    <source>
        <dbReference type="ARBA" id="ARBA00004137"/>
    </source>
</evidence>
<keyword evidence="5 13" id="KW-0999">Mitochondrion inner membrane</keyword>
<dbReference type="EMBL" id="BABT02000003">
    <property type="protein sequence ID" value="GAA93372.1"/>
    <property type="molecule type" value="Genomic_DNA"/>
</dbReference>
<dbReference type="eggNOG" id="KOG3480">
    <property type="taxonomic scope" value="Eukaryota"/>
</dbReference>
<dbReference type="InterPro" id="IPR035427">
    <property type="entry name" value="Tim10-like_dom_sf"/>
</dbReference>
<dbReference type="FunCoup" id="G7DS12">
    <property type="interactions" value="251"/>
</dbReference>
<keyword evidence="10" id="KW-0472">Membrane</keyword>
<evidence type="ECO:0000256" key="3">
    <source>
        <dbReference type="ARBA" id="ARBA00022448"/>
    </source>
</evidence>
<dbReference type="FunFam" id="1.10.287.810:FF:000002">
    <property type="entry name" value="Mitochondrial import inner membrane translocase subunit tim10"/>
    <property type="match status" value="1"/>
</dbReference>
<keyword evidence="6" id="KW-0862">Zinc</keyword>
<reference evidence="15 16" key="1">
    <citation type="journal article" date="2011" name="J. Gen. Appl. Microbiol.">
        <title>Draft genome sequencing of the enigmatic basidiomycete Mixia osmundae.</title>
        <authorList>
            <person name="Nishida H."/>
            <person name="Nagatsuka Y."/>
            <person name="Sugiyama J."/>
        </authorList>
    </citation>
    <scope>NUCLEOTIDE SEQUENCE [LARGE SCALE GENOMIC DNA]</scope>
    <source>
        <strain evidence="16">CBS 9802 / IAM 14324 / JCM 22182 / KY 12970</strain>
    </source>
</reference>
<comment type="subunit">
    <text evidence="13">Heterohexamer.</text>
</comment>
<accession>G7DS12</accession>
<evidence type="ECO:0000256" key="2">
    <source>
        <dbReference type="ARBA" id="ARBA00006720"/>
    </source>
</evidence>